<dbReference type="InterPro" id="IPR002110">
    <property type="entry name" value="Ankyrin_rpt"/>
</dbReference>
<dbReference type="EMBL" id="FQUQ01000005">
    <property type="protein sequence ID" value="SHG40977.1"/>
    <property type="molecule type" value="Genomic_DNA"/>
</dbReference>
<dbReference type="STRING" id="288992.SAMN04488522_105396"/>
<dbReference type="SMART" id="SM00248">
    <property type="entry name" value="ANK"/>
    <property type="match status" value="4"/>
</dbReference>
<dbReference type="OrthoDB" id="9812708at2"/>
<name>A0A1M5JK89_9SPHI</name>
<evidence type="ECO:0000313" key="3">
    <source>
        <dbReference type="EMBL" id="SHG40977.1"/>
    </source>
</evidence>
<proteinExistence type="predicted"/>
<sequence length="364" mass="41523">MFFGLFKRKEKAKIEEPAAILKEGVIPESAIPEKRTGLKLIPAQHRAELSMAIAKGKIKELKTIIEQNDIDVDAFVDDVYYTPLIMKAVTSFGIAEEEDRLIMIRYLLEKGANPNVKCKSGYNSLHVTLQQEKLVKVSALLLEFNGDVNLPDHNGCTVAYWALQGFPWRTEAEVRQLHLNVVEQIMMLGADLDYPNRHGVTPRKWLEHTPEDVKLLVARCALLKPVYRPDPKLQSEFPSDLQHSDVAKKIWKTMVPPSGQADTVQGELLRAIEKLRDEAHRNGNINYSASHKLLAQFVMNTLINSELFNQKEIAQIKREAKKLMKASAPYLEDDAYDYLTDQICIFYLKNEHPIPHQRNLDILC</sequence>
<keyword evidence="4" id="KW-1185">Reference proteome</keyword>
<dbReference type="SUPFAM" id="SSF48403">
    <property type="entry name" value="Ankyrin repeat"/>
    <property type="match status" value="1"/>
</dbReference>
<dbReference type="AlphaFoldDB" id="A0A1M5JK89"/>
<reference evidence="4" key="1">
    <citation type="submission" date="2016-11" db="EMBL/GenBank/DDBJ databases">
        <authorList>
            <person name="Varghese N."/>
            <person name="Submissions S."/>
        </authorList>
    </citation>
    <scope>NUCLEOTIDE SEQUENCE [LARGE SCALE GENOMIC DNA]</scope>
    <source>
        <strain evidence="4">DSM 16990</strain>
    </source>
</reference>
<dbReference type="Gene3D" id="1.25.40.20">
    <property type="entry name" value="Ankyrin repeat-containing domain"/>
    <property type="match status" value="1"/>
</dbReference>
<dbReference type="GO" id="GO:0005737">
    <property type="term" value="C:cytoplasm"/>
    <property type="evidence" value="ECO:0007669"/>
    <property type="project" value="TreeGrafter"/>
</dbReference>
<evidence type="ECO:0000313" key="4">
    <source>
        <dbReference type="Proteomes" id="UP000184287"/>
    </source>
</evidence>
<dbReference type="RefSeq" id="WP_084529286.1">
    <property type="nucleotide sequence ID" value="NZ_FQUQ01000005.1"/>
</dbReference>
<protein>
    <submittedName>
        <fullName evidence="3">Uncharacterized protein</fullName>
    </submittedName>
</protein>
<dbReference type="PANTHER" id="PTHR24198:SF185">
    <property type="entry name" value="ANKYRIN-3"/>
    <property type="match status" value="1"/>
</dbReference>
<gene>
    <name evidence="3" type="ORF">SAMN04488522_105396</name>
</gene>
<dbReference type="PANTHER" id="PTHR24198">
    <property type="entry name" value="ANKYRIN REPEAT AND PROTEIN KINASE DOMAIN-CONTAINING PROTEIN"/>
    <property type="match status" value="1"/>
</dbReference>
<keyword evidence="2" id="KW-0040">ANK repeat</keyword>
<dbReference type="InterPro" id="IPR036770">
    <property type="entry name" value="Ankyrin_rpt-contain_sf"/>
</dbReference>
<dbReference type="Proteomes" id="UP000184287">
    <property type="component" value="Unassembled WGS sequence"/>
</dbReference>
<evidence type="ECO:0000256" key="1">
    <source>
        <dbReference type="ARBA" id="ARBA00022737"/>
    </source>
</evidence>
<keyword evidence="1" id="KW-0677">Repeat</keyword>
<accession>A0A1M5JK89</accession>
<evidence type="ECO:0000256" key="2">
    <source>
        <dbReference type="ARBA" id="ARBA00023043"/>
    </source>
</evidence>
<organism evidence="3 4">
    <name type="scientific">Pedobacter caeni</name>
    <dbReference type="NCBI Taxonomy" id="288992"/>
    <lineage>
        <taxon>Bacteria</taxon>
        <taxon>Pseudomonadati</taxon>
        <taxon>Bacteroidota</taxon>
        <taxon>Sphingobacteriia</taxon>
        <taxon>Sphingobacteriales</taxon>
        <taxon>Sphingobacteriaceae</taxon>
        <taxon>Pedobacter</taxon>
    </lineage>
</organism>